<dbReference type="GO" id="GO:0033202">
    <property type="term" value="C:DNA helicase complex"/>
    <property type="evidence" value="ECO:0007669"/>
    <property type="project" value="TreeGrafter"/>
</dbReference>
<keyword evidence="7" id="KW-0413">Isomerase</keyword>
<feature type="compositionally biased region" description="Low complexity" evidence="12">
    <location>
        <begin position="736"/>
        <end position="764"/>
    </location>
</feature>
<evidence type="ECO:0000256" key="8">
    <source>
        <dbReference type="ARBA" id="ARBA00034617"/>
    </source>
</evidence>
<evidence type="ECO:0000256" key="6">
    <source>
        <dbReference type="ARBA" id="ARBA00023125"/>
    </source>
</evidence>
<dbReference type="Gene3D" id="1.10.10.160">
    <property type="match status" value="1"/>
</dbReference>
<comment type="catalytic activity">
    <reaction evidence="8">
        <text>Couples ATP hydrolysis with the unwinding of duplex DNA by translocating in the 3'-5' direction.</text>
        <dbReference type="EC" id="5.6.2.4"/>
    </reaction>
</comment>
<dbReference type="InterPro" id="IPR014016">
    <property type="entry name" value="UvrD-like_ATP-bd"/>
</dbReference>
<dbReference type="PROSITE" id="PS51217">
    <property type="entry name" value="UVRD_HELICASE_CTER"/>
    <property type="match status" value="1"/>
</dbReference>
<dbReference type="FunFam" id="1.10.486.10:FF:000003">
    <property type="entry name" value="ATP-dependent DNA helicase"/>
    <property type="match status" value="1"/>
</dbReference>
<dbReference type="Pfam" id="PF00580">
    <property type="entry name" value="UvrD-helicase"/>
    <property type="match status" value="1"/>
</dbReference>
<feature type="domain" description="UvrD-like helicase C-terminal" evidence="14">
    <location>
        <begin position="366"/>
        <end position="650"/>
    </location>
</feature>
<evidence type="ECO:0000259" key="14">
    <source>
        <dbReference type="PROSITE" id="PS51217"/>
    </source>
</evidence>
<dbReference type="GO" id="GO:0005524">
    <property type="term" value="F:ATP binding"/>
    <property type="evidence" value="ECO:0007669"/>
    <property type="project" value="UniProtKB-UniRule"/>
</dbReference>
<dbReference type="InterPro" id="IPR027417">
    <property type="entry name" value="P-loop_NTPase"/>
</dbReference>
<dbReference type="OrthoDB" id="4812256at2"/>
<keyword evidence="5 10" id="KW-0067">ATP-binding</keyword>
<dbReference type="CDD" id="cd18807">
    <property type="entry name" value="SF1_C_UvrD"/>
    <property type="match status" value="1"/>
</dbReference>
<feature type="region of interest" description="Disordered" evidence="12">
    <location>
        <begin position="1"/>
        <end position="44"/>
    </location>
</feature>
<dbReference type="GO" id="GO:0016887">
    <property type="term" value="F:ATP hydrolysis activity"/>
    <property type="evidence" value="ECO:0007669"/>
    <property type="project" value="RHEA"/>
</dbReference>
<keyword evidence="6 11" id="KW-0238">DNA-binding</keyword>
<dbReference type="Pfam" id="PF13361">
    <property type="entry name" value="UvrD_C"/>
    <property type="match status" value="1"/>
</dbReference>
<dbReference type="Gene3D" id="1.10.486.10">
    <property type="entry name" value="PCRA, domain 4"/>
    <property type="match status" value="1"/>
</dbReference>
<evidence type="ECO:0000256" key="4">
    <source>
        <dbReference type="ARBA" id="ARBA00022806"/>
    </source>
</evidence>
<evidence type="ECO:0000256" key="7">
    <source>
        <dbReference type="ARBA" id="ARBA00023235"/>
    </source>
</evidence>
<evidence type="ECO:0000313" key="16">
    <source>
        <dbReference type="Proteomes" id="UP000280298"/>
    </source>
</evidence>
<feature type="domain" description="UvrD-like helicase ATP-binding" evidence="13">
    <location>
        <begin position="71"/>
        <end position="365"/>
    </location>
</feature>
<dbReference type="GO" id="GO:0043138">
    <property type="term" value="F:3'-5' DNA helicase activity"/>
    <property type="evidence" value="ECO:0007669"/>
    <property type="project" value="UniProtKB-EC"/>
</dbReference>
<dbReference type="EMBL" id="CP034539">
    <property type="protein sequence ID" value="AZQ36873.1"/>
    <property type="molecule type" value="Genomic_DNA"/>
</dbReference>
<dbReference type="EC" id="5.6.2.4" evidence="11"/>
<name>A0A3S9MCI2_9ACTN</name>
<dbReference type="SUPFAM" id="SSF52540">
    <property type="entry name" value="P-loop containing nucleoside triphosphate hydrolases"/>
    <property type="match status" value="1"/>
</dbReference>
<dbReference type="GO" id="GO:0003677">
    <property type="term" value="F:DNA binding"/>
    <property type="evidence" value="ECO:0007669"/>
    <property type="project" value="UniProtKB-KW"/>
</dbReference>
<dbReference type="AlphaFoldDB" id="A0A3S9MCI2"/>
<dbReference type="PANTHER" id="PTHR11070:SF2">
    <property type="entry name" value="ATP-DEPENDENT DNA HELICASE SRS2"/>
    <property type="match status" value="1"/>
</dbReference>
<accession>A0A3S9MCI2</accession>
<protein>
    <recommendedName>
        <fullName evidence="11">ATP-dependent DNA helicase</fullName>
        <ecNumber evidence="11">5.6.2.4</ecNumber>
    </recommendedName>
</protein>
<keyword evidence="3 10" id="KW-0378">Hydrolase</keyword>
<evidence type="ECO:0000256" key="12">
    <source>
        <dbReference type="SAM" id="MobiDB-lite"/>
    </source>
</evidence>
<evidence type="ECO:0000256" key="1">
    <source>
        <dbReference type="ARBA" id="ARBA00009922"/>
    </source>
</evidence>
<evidence type="ECO:0000256" key="10">
    <source>
        <dbReference type="PROSITE-ProRule" id="PRU00560"/>
    </source>
</evidence>
<dbReference type="GO" id="GO:0000725">
    <property type="term" value="P:recombinational repair"/>
    <property type="evidence" value="ECO:0007669"/>
    <property type="project" value="TreeGrafter"/>
</dbReference>
<keyword evidence="2 10" id="KW-0547">Nucleotide-binding</keyword>
<evidence type="ECO:0000256" key="2">
    <source>
        <dbReference type="ARBA" id="ARBA00022741"/>
    </source>
</evidence>
<dbReference type="Proteomes" id="UP000280298">
    <property type="component" value="Chromosome"/>
</dbReference>
<evidence type="ECO:0000259" key="13">
    <source>
        <dbReference type="PROSITE" id="PS51198"/>
    </source>
</evidence>
<dbReference type="KEGG" id="scya:EJ357_28300"/>
<evidence type="ECO:0000256" key="9">
    <source>
        <dbReference type="ARBA" id="ARBA00048988"/>
    </source>
</evidence>
<dbReference type="InterPro" id="IPR005751">
    <property type="entry name" value="ATP-dep_DNA_helicase_PcrA"/>
</dbReference>
<sequence>MSSLFDDSFLADLQAPRAHGEEPPPPPEDDHAPEPVPDDLFGGKFDVPPDRDAYYRDGAPRPAIDAAALLEGLNENQRAAVVHSHTPLLIVAGAGSGKTRVLTHRIAHLLAERNVHPGQILAITFTNKAAGEMKERVEQLVGPRANAMWVMTFHSACVRILRRESKRLGFTSSFSIYDAADSKRLMALVCRDLDLDPKRFPPKSFSAKISNLKNELIDEEDFAAQASDGFEKTLAQAYVLYQSRLREANALDFDDLIMTTVNLLRAFPDVAEHYRRRFRHVLVDEYQDTNHAQYALVRELVGTREHPVDVPPSEDDIPPAELCVVGDADQSIYAFRGATIRNILQFEEDYPDATTILLEQNYRSTQTILTAANAVIERNESRRPKNLWTNAGAGARITGYVADTEHDEAQFVADEIDRLTDSGDAKAGDVAVFYRTNAQSRVFEEVFIRVGLPYKVVGGVRFYERKEVRDVLAYLRVLANPEDTVPLRRILNVPKRGIGDRAEAMIDALSQREKISFPQALKRVDEAYGMAARSTNAVKRFNTLMEELRTIVESGAGPATVLEAVLERTGYLAELQASTDPQDETRIENLQELAAVALEFEQESGEGEASGGLADFLERVALVADSDQIPDEDEDGSGVITLMTLHTAKGLEFPVVFLTGMEDGVFPHMRSLGQTKELEEERRLAYVGITRARERLYLTRSSMRSAWGQPSYNPPSRFLEEIPAAHVDWKRTGATAPVSSGPAAGVAASLSSSRSRSSASGASGFATRRTAEKPVVALAVGDRVTHDQFGLGTVMAVKGTGANAEATIDFGEAKPKRLLLRYAPVEKL</sequence>
<dbReference type="GO" id="GO:0006260">
    <property type="term" value="P:DNA replication"/>
    <property type="evidence" value="ECO:0007669"/>
    <property type="project" value="InterPro"/>
</dbReference>
<dbReference type="FunFam" id="1.10.10.160:FF:000001">
    <property type="entry name" value="ATP-dependent DNA helicase"/>
    <property type="match status" value="1"/>
</dbReference>
<gene>
    <name evidence="15" type="primary">pcrA</name>
    <name evidence="15" type="ORF">EJ357_28300</name>
</gene>
<dbReference type="PROSITE" id="PS51198">
    <property type="entry name" value="UVRD_HELICASE_ATP_BIND"/>
    <property type="match status" value="1"/>
</dbReference>
<feature type="region of interest" description="Disordered" evidence="12">
    <location>
        <begin position="734"/>
        <end position="766"/>
    </location>
</feature>
<dbReference type="CDD" id="cd17932">
    <property type="entry name" value="DEXQc_UvrD"/>
    <property type="match status" value="1"/>
</dbReference>
<keyword evidence="4 10" id="KW-0347">Helicase</keyword>
<evidence type="ECO:0000256" key="11">
    <source>
        <dbReference type="RuleBase" id="RU364053"/>
    </source>
</evidence>
<evidence type="ECO:0000313" key="15">
    <source>
        <dbReference type="EMBL" id="AZQ36873.1"/>
    </source>
</evidence>
<keyword evidence="16" id="KW-1185">Reference proteome</keyword>
<dbReference type="GO" id="GO:0005829">
    <property type="term" value="C:cytosol"/>
    <property type="evidence" value="ECO:0007669"/>
    <property type="project" value="TreeGrafter"/>
</dbReference>
<organism evidence="15 16">
    <name type="scientific">Streptomyces cyaneochromogenes</name>
    <dbReference type="NCBI Taxonomy" id="2496836"/>
    <lineage>
        <taxon>Bacteria</taxon>
        <taxon>Bacillati</taxon>
        <taxon>Actinomycetota</taxon>
        <taxon>Actinomycetes</taxon>
        <taxon>Kitasatosporales</taxon>
        <taxon>Streptomycetaceae</taxon>
        <taxon>Streptomyces</taxon>
    </lineage>
</organism>
<dbReference type="Gene3D" id="3.40.50.300">
    <property type="entry name" value="P-loop containing nucleotide triphosphate hydrolases"/>
    <property type="match status" value="2"/>
</dbReference>
<proteinExistence type="inferred from homology"/>
<dbReference type="NCBIfam" id="TIGR01073">
    <property type="entry name" value="pcrA"/>
    <property type="match status" value="1"/>
</dbReference>
<feature type="binding site" evidence="10">
    <location>
        <begin position="92"/>
        <end position="99"/>
    </location>
    <ligand>
        <name>ATP</name>
        <dbReference type="ChEBI" id="CHEBI:30616"/>
    </ligand>
</feature>
<dbReference type="PANTHER" id="PTHR11070">
    <property type="entry name" value="UVRD / RECB / PCRA DNA HELICASE FAMILY MEMBER"/>
    <property type="match status" value="1"/>
</dbReference>
<evidence type="ECO:0000256" key="5">
    <source>
        <dbReference type="ARBA" id="ARBA00022840"/>
    </source>
</evidence>
<dbReference type="InterPro" id="IPR014017">
    <property type="entry name" value="DNA_helicase_UvrD-like_C"/>
</dbReference>
<dbReference type="InterPro" id="IPR013986">
    <property type="entry name" value="DExx_box_DNA_helicase_dom_sf"/>
</dbReference>
<dbReference type="GO" id="GO:0009314">
    <property type="term" value="P:response to radiation"/>
    <property type="evidence" value="ECO:0007669"/>
    <property type="project" value="UniProtKB-ARBA"/>
</dbReference>
<dbReference type="RefSeq" id="WP_126394354.1">
    <property type="nucleotide sequence ID" value="NZ_CP034539.1"/>
</dbReference>
<feature type="compositionally biased region" description="Basic and acidic residues" evidence="12">
    <location>
        <begin position="18"/>
        <end position="33"/>
    </location>
</feature>
<dbReference type="InterPro" id="IPR000212">
    <property type="entry name" value="DNA_helicase_UvrD/REP"/>
</dbReference>
<comment type="similarity">
    <text evidence="1 11">Belongs to the helicase family. UvrD subfamily.</text>
</comment>
<reference evidence="15 16" key="1">
    <citation type="journal article" date="2019" name="Int. J. Syst. Evol. Microbiol.">
        <title>Streptomyces cyaneochromogenes sp. nov., a blue pigment-producing actinomycete from manganese-contaminated soil.</title>
        <authorList>
            <person name="Tang X."/>
            <person name="Zhao J."/>
            <person name="Li K."/>
            <person name="Chen Z."/>
            <person name="Sun Y."/>
            <person name="Gao J."/>
        </authorList>
    </citation>
    <scope>NUCLEOTIDE SEQUENCE [LARGE SCALE GENOMIC DNA]</scope>
    <source>
        <strain evidence="15 16">MK-45</strain>
    </source>
</reference>
<dbReference type="Pfam" id="PF21196">
    <property type="entry name" value="PcrA_UvrD_tudor"/>
    <property type="match status" value="1"/>
</dbReference>
<comment type="catalytic activity">
    <reaction evidence="9 11">
        <text>ATP + H2O = ADP + phosphate + H(+)</text>
        <dbReference type="Rhea" id="RHEA:13065"/>
        <dbReference type="ChEBI" id="CHEBI:15377"/>
        <dbReference type="ChEBI" id="CHEBI:15378"/>
        <dbReference type="ChEBI" id="CHEBI:30616"/>
        <dbReference type="ChEBI" id="CHEBI:43474"/>
        <dbReference type="ChEBI" id="CHEBI:456216"/>
        <dbReference type="EC" id="5.6.2.4"/>
    </reaction>
</comment>
<evidence type="ECO:0000256" key="3">
    <source>
        <dbReference type="ARBA" id="ARBA00022801"/>
    </source>
</evidence>